<dbReference type="InterPro" id="IPR004911">
    <property type="entry name" value="Interferon-induced_GILT"/>
</dbReference>
<evidence type="ECO:0000256" key="4">
    <source>
        <dbReference type="ARBA" id="ARBA00022729"/>
    </source>
</evidence>
<gene>
    <name evidence="6" type="ORF">TSOC_004630</name>
</gene>
<organism evidence="6 7">
    <name type="scientific">Tetrabaena socialis</name>
    <dbReference type="NCBI Taxonomy" id="47790"/>
    <lineage>
        <taxon>Eukaryota</taxon>
        <taxon>Viridiplantae</taxon>
        <taxon>Chlorophyta</taxon>
        <taxon>core chlorophytes</taxon>
        <taxon>Chlorophyceae</taxon>
        <taxon>CS clade</taxon>
        <taxon>Chlamydomonadales</taxon>
        <taxon>Tetrabaenaceae</taxon>
        <taxon>Tetrabaena</taxon>
    </lineage>
</organism>
<evidence type="ECO:0000256" key="2">
    <source>
        <dbReference type="ARBA" id="ARBA00005679"/>
    </source>
</evidence>
<dbReference type="AlphaFoldDB" id="A0A2J8A8E0"/>
<dbReference type="PANTHER" id="PTHR13234">
    <property type="entry name" value="GAMMA-INTERFERON INDUCIBLE LYSOSOMAL THIOL REDUCTASE GILT"/>
    <property type="match status" value="1"/>
</dbReference>
<name>A0A2J8A8E0_9CHLO</name>
<keyword evidence="4" id="KW-0732">Signal</keyword>
<dbReference type="OrthoDB" id="958254at2759"/>
<sequence length="230" mass="24206">LAIGAGGARGRTQPRALIELFVMSRCPDARRAETRFNEVVHGIADVRTLYIAEPDAAGNVSCKHGAAECAGDAQQLCAARAGREACGASGAAGCDPFQAGWSFLTCQNERFADVGSLELADSCLQAAGFTDRQAARVRGCWAGPEGEQLLRASAAESRRRGASKSCTVHIGGRYRCTHDDDEWYDCPGGSEVSDFVASVCSEYQRQSGRWPEDVCGPEPAAGLEGAAVTA</sequence>
<feature type="non-terminal residue" evidence="6">
    <location>
        <position position="1"/>
    </location>
</feature>
<evidence type="ECO:0000256" key="3">
    <source>
        <dbReference type="ARBA" id="ARBA00022525"/>
    </source>
</evidence>
<reference evidence="6 7" key="1">
    <citation type="journal article" date="2017" name="Mol. Biol. Evol.">
        <title>The 4-celled Tetrabaena socialis nuclear genome reveals the essential components for genetic control of cell number at the origin of multicellularity in the volvocine lineage.</title>
        <authorList>
            <person name="Featherston J."/>
            <person name="Arakaki Y."/>
            <person name="Hanschen E.R."/>
            <person name="Ferris P.J."/>
            <person name="Michod R.E."/>
            <person name="Olson B.J.S.C."/>
            <person name="Nozaki H."/>
            <person name="Durand P.M."/>
        </authorList>
    </citation>
    <scope>NUCLEOTIDE SEQUENCE [LARGE SCALE GENOMIC DNA]</scope>
    <source>
        <strain evidence="6 7">NIES-571</strain>
    </source>
</reference>
<keyword evidence="3" id="KW-0964">Secreted</keyword>
<comment type="subcellular location">
    <subcellularLocation>
        <location evidence="1">Secreted</location>
    </subcellularLocation>
</comment>
<dbReference type="Pfam" id="PF03227">
    <property type="entry name" value="GILT"/>
    <property type="match status" value="1"/>
</dbReference>
<dbReference type="PANTHER" id="PTHR13234:SF8">
    <property type="entry name" value="GAMMA-INTERFERON-INDUCIBLE LYSOSOMAL THIOL REDUCTASE"/>
    <property type="match status" value="1"/>
</dbReference>
<dbReference type="Proteomes" id="UP000236333">
    <property type="component" value="Unassembled WGS sequence"/>
</dbReference>
<evidence type="ECO:0000313" key="7">
    <source>
        <dbReference type="Proteomes" id="UP000236333"/>
    </source>
</evidence>
<protein>
    <submittedName>
        <fullName evidence="6">Uncharacterized protein</fullName>
    </submittedName>
</protein>
<dbReference type="EMBL" id="PGGS01000116">
    <property type="protein sequence ID" value="PNH08781.1"/>
    <property type="molecule type" value="Genomic_DNA"/>
</dbReference>
<comment type="similarity">
    <text evidence="2">Belongs to the GILT family.</text>
</comment>
<dbReference type="GO" id="GO:0016671">
    <property type="term" value="F:oxidoreductase activity, acting on a sulfur group of donors, disulfide as acceptor"/>
    <property type="evidence" value="ECO:0007669"/>
    <property type="project" value="InterPro"/>
</dbReference>
<accession>A0A2J8A8E0</accession>
<comment type="caution">
    <text evidence="6">The sequence shown here is derived from an EMBL/GenBank/DDBJ whole genome shotgun (WGS) entry which is preliminary data.</text>
</comment>
<proteinExistence type="inferred from homology"/>
<evidence type="ECO:0000256" key="1">
    <source>
        <dbReference type="ARBA" id="ARBA00004613"/>
    </source>
</evidence>
<evidence type="ECO:0000313" key="6">
    <source>
        <dbReference type="EMBL" id="PNH08781.1"/>
    </source>
</evidence>
<keyword evidence="7" id="KW-1185">Reference proteome</keyword>
<dbReference type="GO" id="GO:0005576">
    <property type="term" value="C:extracellular region"/>
    <property type="evidence" value="ECO:0007669"/>
    <property type="project" value="UniProtKB-SubCell"/>
</dbReference>
<keyword evidence="5" id="KW-0325">Glycoprotein</keyword>
<evidence type="ECO:0000256" key="5">
    <source>
        <dbReference type="ARBA" id="ARBA00023180"/>
    </source>
</evidence>